<evidence type="ECO:0000256" key="1">
    <source>
        <dbReference type="ARBA" id="ARBA00022898"/>
    </source>
</evidence>
<dbReference type="Gene3D" id="3.20.20.10">
    <property type="entry name" value="Alanine racemase"/>
    <property type="match status" value="1"/>
</dbReference>
<accession>A0A2A5X157</accession>
<dbReference type="InterPro" id="IPR029066">
    <property type="entry name" value="PLP-binding_barrel"/>
</dbReference>
<evidence type="ECO:0000256" key="4">
    <source>
        <dbReference type="RuleBase" id="RU004514"/>
    </source>
</evidence>
<evidence type="ECO:0000256" key="2">
    <source>
        <dbReference type="HAMAP-Rule" id="MF_02087"/>
    </source>
</evidence>
<dbReference type="PROSITE" id="PS01211">
    <property type="entry name" value="UPF0001"/>
    <property type="match status" value="1"/>
</dbReference>
<dbReference type="InterPro" id="IPR011078">
    <property type="entry name" value="PyrdxlP_homeostasis"/>
</dbReference>
<proteinExistence type="inferred from homology"/>
<dbReference type="Proteomes" id="UP000219327">
    <property type="component" value="Unassembled WGS sequence"/>
</dbReference>
<name>A0A2A5X157_9GAMM</name>
<comment type="cofactor">
    <cofactor evidence="3">
        <name>pyridoxal 5'-phosphate</name>
        <dbReference type="ChEBI" id="CHEBI:597326"/>
    </cofactor>
</comment>
<dbReference type="InterPro" id="IPR001608">
    <property type="entry name" value="Ala_racemase_N"/>
</dbReference>
<dbReference type="GO" id="GO:0030170">
    <property type="term" value="F:pyridoxal phosphate binding"/>
    <property type="evidence" value="ECO:0007669"/>
    <property type="project" value="UniProtKB-UniRule"/>
</dbReference>
<dbReference type="AlphaFoldDB" id="A0A2A5X157"/>
<dbReference type="PIRSF" id="PIRSF004848">
    <property type="entry name" value="YBL036c_PLPDEIII"/>
    <property type="match status" value="1"/>
</dbReference>
<dbReference type="PANTHER" id="PTHR10146">
    <property type="entry name" value="PROLINE SYNTHETASE CO-TRANSCRIBED BACTERIAL HOMOLOG PROTEIN"/>
    <property type="match status" value="1"/>
</dbReference>
<evidence type="ECO:0000313" key="7">
    <source>
        <dbReference type="Proteomes" id="UP000219327"/>
    </source>
</evidence>
<protein>
    <recommendedName>
        <fullName evidence="2">Pyridoxal phosphate homeostasis protein</fullName>
        <shortName evidence="2">PLP homeostasis protein</shortName>
    </recommendedName>
</protein>
<reference evidence="6 7" key="1">
    <citation type="submission" date="2017-08" db="EMBL/GenBank/DDBJ databases">
        <title>Fine stratification of microbial communities through a metagenomic profile of the photic zone.</title>
        <authorList>
            <person name="Haro-Moreno J.M."/>
            <person name="Lopez-Perez M."/>
            <person name="De La Torre J."/>
            <person name="Picazo A."/>
            <person name="Camacho A."/>
            <person name="Rodriguez-Valera F."/>
        </authorList>
    </citation>
    <scope>NUCLEOTIDE SEQUENCE [LARGE SCALE GENOMIC DNA]</scope>
    <source>
        <strain evidence="6">MED-G24</strain>
    </source>
</reference>
<evidence type="ECO:0000259" key="5">
    <source>
        <dbReference type="Pfam" id="PF01168"/>
    </source>
</evidence>
<gene>
    <name evidence="6" type="ORF">CNE99_00255</name>
</gene>
<dbReference type="HAMAP" id="MF_02087">
    <property type="entry name" value="PLP_homeostasis"/>
    <property type="match status" value="1"/>
</dbReference>
<feature type="modified residue" description="N6-(pyridoxal phosphate)lysine" evidence="2 3">
    <location>
        <position position="35"/>
    </location>
</feature>
<dbReference type="EMBL" id="NTKD01000001">
    <property type="protein sequence ID" value="PDH42187.1"/>
    <property type="molecule type" value="Genomic_DNA"/>
</dbReference>
<dbReference type="Pfam" id="PF01168">
    <property type="entry name" value="Ala_racemase_N"/>
    <property type="match status" value="1"/>
</dbReference>
<evidence type="ECO:0000256" key="3">
    <source>
        <dbReference type="PIRSR" id="PIRSR004848-1"/>
    </source>
</evidence>
<organism evidence="6 7">
    <name type="scientific">OM182 bacterium MED-G24</name>
    <dbReference type="NCBI Taxonomy" id="1986255"/>
    <lineage>
        <taxon>Bacteria</taxon>
        <taxon>Pseudomonadati</taxon>
        <taxon>Pseudomonadota</taxon>
        <taxon>Gammaproteobacteria</taxon>
        <taxon>OMG group</taxon>
        <taxon>OM182 clade</taxon>
    </lineage>
</organism>
<feature type="domain" description="Alanine racemase N-terminal" evidence="5">
    <location>
        <begin position="7"/>
        <end position="224"/>
    </location>
</feature>
<keyword evidence="1 2" id="KW-0663">Pyridoxal phosphate</keyword>
<comment type="caution">
    <text evidence="6">The sequence shown here is derived from an EMBL/GenBank/DDBJ whole genome shotgun (WGS) entry which is preliminary data.</text>
</comment>
<dbReference type="PANTHER" id="PTHR10146:SF14">
    <property type="entry name" value="PYRIDOXAL PHOSPHATE HOMEOSTASIS PROTEIN"/>
    <property type="match status" value="1"/>
</dbReference>
<dbReference type="SUPFAM" id="SSF51419">
    <property type="entry name" value="PLP-binding barrel"/>
    <property type="match status" value="1"/>
</dbReference>
<sequence>MSITDNIDAVDSRIRSACQAVGRAPSDVRLLAVSKTRTHEDVEAAMVAGQVDFGENYLQDALSKVERLAATWHFIGAIQSNKTRLIAENFSWVHTLSSVKVAKRLDTQRPDHLPVLNTLLQVNIDNDPAKSGLSVDDVSGFLAGTRDLERLRICGLMTIPARAQADQITDIRAPFARLRELRDSLRSDYPDLTHLSMGMSEDLEAAIAEGATWVRIGTAIFGART</sequence>
<evidence type="ECO:0000313" key="6">
    <source>
        <dbReference type="EMBL" id="PDH42187.1"/>
    </source>
</evidence>
<comment type="function">
    <text evidence="2">Pyridoxal 5'-phosphate (PLP)-binding protein, which is involved in PLP homeostasis.</text>
</comment>
<dbReference type="NCBIfam" id="TIGR00044">
    <property type="entry name" value="YggS family pyridoxal phosphate-dependent enzyme"/>
    <property type="match status" value="1"/>
</dbReference>
<comment type="similarity">
    <text evidence="2 4">Belongs to the pyridoxal phosphate-binding protein YggS/PROSC family.</text>
</comment>